<dbReference type="SUPFAM" id="SSF54373">
    <property type="entry name" value="FAD-linked reductases, C-terminal domain"/>
    <property type="match status" value="1"/>
</dbReference>
<dbReference type="PANTHER" id="PTHR21197">
    <property type="entry name" value="UDP-GALACTOPYRANOSE MUTASE"/>
    <property type="match status" value="1"/>
</dbReference>
<feature type="domain" description="UDP-galactopyranose mutase C-terminal" evidence="1">
    <location>
        <begin position="141"/>
        <end position="349"/>
    </location>
</feature>
<dbReference type="EMBL" id="NXID01000001">
    <property type="protein sequence ID" value="RXK17044.1"/>
    <property type="molecule type" value="Genomic_DNA"/>
</dbReference>
<dbReference type="Pfam" id="PF13450">
    <property type="entry name" value="NAD_binding_8"/>
    <property type="match status" value="1"/>
</dbReference>
<dbReference type="GO" id="GO:0005829">
    <property type="term" value="C:cytosol"/>
    <property type="evidence" value="ECO:0007669"/>
    <property type="project" value="TreeGrafter"/>
</dbReference>
<dbReference type="Proteomes" id="UP000290092">
    <property type="component" value="Unassembled WGS sequence"/>
</dbReference>
<dbReference type="PANTHER" id="PTHR21197:SF0">
    <property type="entry name" value="UDP-GALACTOPYRANOSE MUTASE"/>
    <property type="match status" value="1"/>
</dbReference>
<dbReference type="InterPro" id="IPR015899">
    <property type="entry name" value="UDP-GalPyranose_mutase_C"/>
</dbReference>
<protein>
    <submittedName>
        <fullName evidence="2">UDP-galactopyranose mutase</fullName>
    </submittedName>
</protein>
<comment type="caution">
    <text evidence="2">The sequence shown here is derived from an EMBL/GenBank/DDBJ whole genome shotgun (WGS) entry which is preliminary data.</text>
</comment>
<organism evidence="2 3">
    <name type="scientific">Malaciobacter mytili LMG 24559</name>
    <dbReference type="NCBI Taxonomy" id="1032238"/>
    <lineage>
        <taxon>Bacteria</taxon>
        <taxon>Pseudomonadati</taxon>
        <taxon>Campylobacterota</taxon>
        <taxon>Epsilonproteobacteria</taxon>
        <taxon>Campylobacterales</taxon>
        <taxon>Arcobacteraceae</taxon>
        <taxon>Malaciobacter</taxon>
    </lineage>
</organism>
<dbReference type="GO" id="GO:0008767">
    <property type="term" value="F:UDP-galactopyranose mutase activity"/>
    <property type="evidence" value="ECO:0007669"/>
    <property type="project" value="InterPro"/>
</dbReference>
<dbReference type="SUPFAM" id="SSF51971">
    <property type="entry name" value="Nucleotide-binding domain"/>
    <property type="match status" value="1"/>
</dbReference>
<gene>
    <name evidence="2" type="ORF">CP985_00095</name>
</gene>
<dbReference type="Pfam" id="PF03275">
    <property type="entry name" value="GLF"/>
    <property type="match status" value="1"/>
</dbReference>
<dbReference type="InterPro" id="IPR036188">
    <property type="entry name" value="FAD/NAD-bd_sf"/>
</dbReference>
<evidence type="ECO:0000313" key="2">
    <source>
        <dbReference type="EMBL" id="RXK17044.1"/>
    </source>
</evidence>
<dbReference type="KEGG" id="amyt:AMYT_2612"/>
<dbReference type="AlphaFoldDB" id="A0AAX2AKW4"/>
<dbReference type="Gene3D" id="3.50.50.60">
    <property type="entry name" value="FAD/NAD(P)-binding domain"/>
    <property type="match status" value="1"/>
</dbReference>
<keyword evidence="3" id="KW-1185">Reference proteome</keyword>
<sequence length="391" mass="45895">MKKVIIIGAGFAGTTIAYLLKQEGYDCTVIEKKDVIGGGCRTHFFGGHPFTYGPRPYYGYSQKIFNWIDSFVKLRKMPLYLLSYVEKDNRFYNYPIHEDDINQMPDKEEILEELAQRDNSKEPDNFETYWIQRVGKRLYDKFVNTYSKKMWQIESNKQLDTFNWSAKDEPIQKGSKQVYKDSIIAYPYNKDGYNQYFEKMLEGSTLIKNNGVKKCNFDKKEVCLEDGTTLTYDLLISSMPIEELCENKLGELPYIGRDFIKFVLPTNTIFPEGVKFCHYTGEEPYTRIVEYKQLTYHEAEDTLLVMELPSNKNKLYPYMIKKYINRAQEYIDSLPEEVYSIGRLGTYKYSTIEQTISQCFEAYTKITGKSIDGIENEFYKIGDIKEIKSRK</sequence>
<name>A0AAX2AKW4_9BACT</name>
<dbReference type="RefSeq" id="WP_114842957.1">
    <property type="nucleotide sequence ID" value="NZ_CP031219.1"/>
</dbReference>
<accession>A0AAX2AKW4</accession>
<evidence type="ECO:0000259" key="1">
    <source>
        <dbReference type="Pfam" id="PF03275"/>
    </source>
</evidence>
<evidence type="ECO:0000313" key="3">
    <source>
        <dbReference type="Proteomes" id="UP000290092"/>
    </source>
</evidence>
<proteinExistence type="predicted"/>
<reference evidence="2 3" key="1">
    <citation type="submission" date="2017-09" db="EMBL/GenBank/DDBJ databases">
        <title>Genomics of the genus Arcobacter.</title>
        <authorList>
            <person name="Perez-Cataluna A."/>
            <person name="Figueras M.J."/>
            <person name="Salas-Masso N."/>
        </authorList>
    </citation>
    <scope>NUCLEOTIDE SEQUENCE [LARGE SCALE GENOMIC DNA]</scope>
    <source>
        <strain evidence="2 3">CECT 7386</strain>
    </source>
</reference>
<dbReference type="GO" id="GO:0050660">
    <property type="term" value="F:flavin adenine dinucleotide binding"/>
    <property type="evidence" value="ECO:0007669"/>
    <property type="project" value="TreeGrafter"/>
</dbReference>